<gene>
    <name evidence="2" type="ORF">KLPPOU148_016</name>
</gene>
<evidence type="ECO:0000313" key="2">
    <source>
        <dbReference type="EMBL" id="QGZ13383.1"/>
    </source>
</evidence>
<feature type="compositionally biased region" description="Pro residues" evidence="1">
    <location>
        <begin position="214"/>
        <end position="227"/>
    </location>
</feature>
<sequence length="271" mass="29422">MAQFTFVTPVARLIHGHPLKQQVRTDKVTKQPQIGKDGQQVKEVYIGIAIPKTGETSWKDTEWGKQIVMAALDAEHGYDEAMTRRNDFSWKVVDGDSDIPNKEGNVPNSDPYKRGHWVLHLNTRIPYNCYHVGKYSPLDAIQDANAIKLGDYVRVNIVAKGNKPAQSPGVYLNPNLLELSRPGEAIVREGSGPDAASVFGGAPVSTPAQVAPTPAAPAPATPPPATDLLVTPPPVVEEKYSYNGAVYTKAQLLGMPGWSEELIAQHCQKVA</sequence>
<accession>A0A6B9J0R6</accession>
<feature type="region of interest" description="Disordered" evidence="1">
    <location>
        <begin position="203"/>
        <end position="227"/>
    </location>
</feature>
<proteinExistence type="predicted"/>
<keyword evidence="3" id="KW-1185">Reference proteome</keyword>
<reference evidence="2 3" key="1">
    <citation type="submission" date="2019-11" db="EMBL/GenBank/DDBJ databases">
        <title>Complete Genome Sequence of the Klebsiella phage vB_KpnS_POU148.</title>
        <authorList>
            <person name="Pourcel C."/>
            <person name="Essoh C."/>
        </authorList>
    </citation>
    <scope>NUCLEOTIDE SEQUENCE [LARGE SCALE GENOMIC DNA]</scope>
</reference>
<organism evidence="2 3">
    <name type="scientific">Klebsiella phage vB_KpnM_15-38_KLPPOU148</name>
    <dbReference type="NCBI Taxonomy" id="2686208"/>
    <lineage>
        <taxon>Viruses</taxon>
        <taxon>Duplodnaviria</taxon>
        <taxon>Heunggongvirae</taxon>
        <taxon>Uroviricota</taxon>
        <taxon>Caudoviricetes</taxon>
        <taxon>Jameshumphriesvirinae</taxon>
        <taxon>Parissaclayvirus</taxon>
        <taxon>Parissaclayvirus POU148</taxon>
    </lineage>
</organism>
<evidence type="ECO:0000256" key="1">
    <source>
        <dbReference type="SAM" id="MobiDB-lite"/>
    </source>
</evidence>
<dbReference type="InterPro" id="IPR012340">
    <property type="entry name" value="NA-bd_OB-fold"/>
</dbReference>
<name>A0A6B9J0R6_9CAUD</name>
<dbReference type="Gene3D" id="2.40.50.140">
    <property type="entry name" value="Nucleic acid-binding proteins"/>
    <property type="match status" value="1"/>
</dbReference>
<evidence type="ECO:0000313" key="3">
    <source>
        <dbReference type="Proteomes" id="UP000432177"/>
    </source>
</evidence>
<feature type="compositionally biased region" description="Low complexity" evidence="1">
    <location>
        <begin position="203"/>
        <end position="213"/>
    </location>
</feature>
<dbReference type="EMBL" id="MN689778">
    <property type="protein sequence ID" value="QGZ13383.1"/>
    <property type="molecule type" value="Genomic_DNA"/>
</dbReference>
<dbReference type="Proteomes" id="UP000432177">
    <property type="component" value="Segment"/>
</dbReference>
<protein>
    <submittedName>
        <fullName evidence="2">Uncharacterized protein</fullName>
    </submittedName>
</protein>